<accession>A0ABW3D5T2</accession>
<dbReference type="EMBL" id="JBHTIU010000011">
    <property type="protein sequence ID" value="MFD0868301.1"/>
    <property type="molecule type" value="Genomic_DNA"/>
</dbReference>
<keyword evidence="2" id="KW-1185">Reference proteome</keyword>
<name>A0ABW3D5T2_9BACL</name>
<dbReference type="Proteomes" id="UP001597120">
    <property type="component" value="Unassembled WGS sequence"/>
</dbReference>
<sequence>MNAVYSLTMEERDSILNQLSEEQRVFLADTLKRSRRTVFARHMAARKGARIPETATYEEIEHLLEDWIYVGYIDAGVRSTDLKCECGASLRYQHHVENKKDGRVLKLGIKHLEEHTLIDAKIVSQIIKGFDVLDQEQFEILVKYRDGWQLSDYFTLPLPDGFEVPKDIAGHLELGLPLLDRQVARLQESLRKFRDSRPPSTFEPAGHALPAMDALHAASQPTLSLNTDDDDPQLSFDLFDMEQPQTVPDRPADHTYPVPGLSSSLQAAVRHYLLQGIRSARVLSELLIQHHHADDSRYITEKPHIYPLVSMYIDRIMAEEGICRLVSRDHEDRLYELTDPEGDSL</sequence>
<proteinExistence type="predicted"/>
<evidence type="ECO:0000313" key="2">
    <source>
        <dbReference type="Proteomes" id="UP001597120"/>
    </source>
</evidence>
<organism evidence="1 2">
    <name type="scientific">Paenibacillus residui</name>
    <dbReference type="NCBI Taxonomy" id="629724"/>
    <lineage>
        <taxon>Bacteria</taxon>
        <taxon>Bacillati</taxon>
        <taxon>Bacillota</taxon>
        <taxon>Bacilli</taxon>
        <taxon>Bacillales</taxon>
        <taxon>Paenibacillaceae</taxon>
        <taxon>Paenibacillus</taxon>
    </lineage>
</organism>
<comment type="caution">
    <text evidence="1">The sequence shown here is derived from an EMBL/GenBank/DDBJ whole genome shotgun (WGS) entry which is preliminary data.</text>
</comment>
<protein>
    <submittedName>
        <fullName evidence="1">DUF3895 domain-containing protein</fullName>
    </submittedName>
</protein>
<reference evidence="2" key="1">
    <citation type="journal article" date="2019" name="Int. J. Syst. Evol. Microbiol.">
        <title>The Global Catalogue of Microorganisms (GCM) 10K type strain sequencing project: providing services to taxonomists for standard genome sequencing and annotation.</title>
        <authorList>
            <consortium name="The Broad Institute Genomics Platform"/>
            <consortium name="The Broad Institute Genome Sequencing Center for Infectious Disease"/>
            <person name="Wu L."/>
            <person name="Ma J."/>
        </authorList>
    </citation>
    <scope>NUCLEOTIDE SEQUENCE [LARGE SCALE GENOMIC DNA]</scope>
    <source>
        <strain evidence="2">CCUG 57263</strain>
    </source>
</reference>
<gene>
    <name evidence="1" type="ORF">ACFQ03_04005</name>
</gene>
<evidence type="ECO:0000313" key="1">
    <source>
        <dbReference type="EMBL" id="MFD0868301.1"/>
    </source>
</evidence>
<dbReference type="RefSeq" id="WP_379286232.1">
    <property type="nucleotide sequence ID" value="NZ_JBHTIU010000011.1"/>
</dbReference>